<dbReference type="RefSeq" id="WP_167699682.1">
    <property type="nucleotide sequence ID" value="NZ_CP118174.1"/>
</dbReference>
<dbReference type="GO" id="GO:0046872">
    <property type="term" value="F:metal ion binding"/>
    <property type="evidence" value="ECO:0007669"/>
    <property type="project" value="UniProtKB-KW"/>
</dbReference>
<dbReference type="InterPro" id="IPR040085">
    <property type="entry name" value="MJ0674-like"/>
</dbReference>
<dbReference type="GO" id="GO:0003824">
    <property type="term" value="F:catalytic activity"/>
    <property type="evidence" value="ECO:0007669"/>
    <property type="project" value="InterPro"/>
</dbReference>
<evidence type="ECO:0000256" key="5">
    <source>
        <dbReference type="ARBA" id="ARBA00023014"/>
    </source>
</evidence>
<keyword evidence="2" id="KW-0949">S-adenosyl-L-methionine</keyword>
<keyword evidence="4" id="KW-0408">Iron</keyword>
<comment type="cofactor">
    <cofactor evidence="1">
        <name>[4Fe-4S] cluster</name>
        <dbReference type="ChEBI" id="CHEBI:49883"/>
    </cofactor>
</comment>
<dbReference type="Gene3D" id="3.20.20.70">
    <property type="entry name" value="Aldolase class I"/>
    <property type="match status" value="1"/>
</dbReference>
<dbReference type="GO" id="GO:0051536">
    <property type="term" value="F:iron-sulfur cluster binding"/>
    <property type="evidence" value="ECO:0007669"/>
    <property type="project" value="UniProtKB-KW"/>
</dbReference>
<protein>
    <submittedName>
        <fullName evidence="7">Radical SAM protein</fullName>
    </submittedName>
</protein>
<dbReference type="PANTHER" id="PTHR43075:SF1">
    <property type="entry name" value="FORMATE LYASE ACTIVATING ENZYME, PUTATIVE (AFU_ORTHOLOGUE AFUA_2G15630)-RELATED"/>
    <property type="match status" value="1"/>
</dbReference>
<evidence type="ECO:0000256" key="3">
    <source>
        <dbReference type="ARBA" id="ARBA00022723"/>
    </source>
</evidence>
<dbReference type="EMBL" id="JAATLJ010000001">
    <property type="protein sequence ID" value="NIZ40074.1"/>
    <property type="molecule type" value="Genomic_DNA"/>
</dbReference>
<keyword evidence="5" id="KW-0411">Iron-sulfur</keyword>
<reference evidence="7 8" key="1">
    <citation type="submission" date="2020-03" db="EMBL/GenBank/DDBJ databases">
        <title>Spirochaetal bacteria isolated from arthropods constitute a novel genus Entomospira genus novum within the order Spirochaetales.</title>
        <authorList>
            <person name="Grana-Miraglia L."/>
            <person name="Sikutova S."/>
            <person name="Fingerle V."/>
            <person name="Sing A."/>
            <person name="Castillo-Ramirez S."/>
            <person name="Margos G."/>
            <person name="Rudolf I."/>
        </authorList>
    </citation>
    <scope>NUCLEOTIDE SEQUENCE [LARGE SCALE GENOMIC DNA]</scope>
    <source>
        <strain evidence="7 8">BR193</strain>
    </source>
</reference>
<evidence type="ECO:0000256" key="4">
    <source>
        <dbReference type="ARBA" id="ARBA00023004"/>
    </source>
</evidence>
<organism evidence="7 8">
    <name type="scientific">Entomospira entomophila</name>
    <dbReference type="NCBI Taxonomy" id="2719988"/>
    <lineage>
        <taxon>Bacteria</taxon>
        <taxon>Pseudomonadati</taxon>
        <taxon>Spirochaetota</taxon>
        <taxon>Spirochaetia</taxon>
        <taxon>Spirochaetales</taxon>
        <taxon>Spirochaetaceae</taxon>
        <taxon>Entomospira</taxon>
    </lineage>
</organism>
<dbReference type="SFLD" id="SFLDG01099">
    <property type="entry name" value="Uncharacterised_Radical_SAM_Su"/>
    <property type="match status" value="1"/>
</dbReference>
<keyword evidence="8" id="KW-1185">Reference proteome</keyword>
<evidence type="ECO:0000313" key="7">
    <source>
        <dbReference type="EMBL" id="NIZ40074.1"/>
    </source>
</evidence>
<evidence type="ECO:0000259" key="6">
    <source>
        <dbReference type="Pfam" id="PF04055"/>
    </source>
</evidence>
<dbReference type="SUPFAM" id="SSF102114">
    <property type="entry name" value="Radical SAM enzymes"/>
    <property type="match status" value="1"/>
</dbReference>
<dbReference type="PANTHER" id="PTHR43075">
    <property type="entry name" value="FORMATE LYASE ACTIVATING ENZYME, PUTATIVE (AFU_ORTHOLOGUE AFUA_2G15630)-RELATED"/>
    <property type="match status" value="1"/>
</dbReference>
<dbReference type="Proteomes" id="UP000711995">
    <property type="component" value="Unassembled WGS sequence"/>
</dbReference>
<proteinExistence type="predicted"/>
<dbReference type="InterPro" id="IPR007197">
    <property type="entry name" value="rSAM"/>
</dbReference>
<evidence type="ECO:0000256" key="2">
    <source>
        <dbReference type="ARBA" id="ARBA00022691"/>
    </source>
</evidence>
<dbReference type="AlphaFoldDB" id="A0A968GBV1"/>
<comment type="caution">
    <text evidence="7">The sequence shown here is derived from an EMBL/GenBank/DDBJ whole genome shotgun (WGS) entry which is preliminary data.</text>
</comment>
<dbReference type="SFLD" id="SFLDS00029">
    <property type="entry name" value="Radical_SAM"/>
    <property type="match status" value="1"/>
</dbReference>
<gene>
    <name evidence="7" type="ORF">HCT14_00880</name>
</gene>
<evidence type="ECO:0000256" key="1">
    <source>
        <dbReference type="ARBA" id="ARBA00001966"/>
    </source>
</evidence>
<dbReference type="Pfam" id="PF04055">
    <property type="entry name" value="Radical_SAM"/>
    <property type="match status" value="1"/>
</dbReference>
<sequence>MHVDHDRKFCHICPRGCQVNRIDTTGFCGVGRSIRLANVSLHFGEEPIISGTRGSATFFFSGCTLRCAFCQNWQISHHYQGRDITIEALADLFLTVAQCGAHNINLVSASQFTPNIIQAIHIVRKQGLAIPFMWNCGGYDNIQTIDQLKSAGISIFLPDLKFLTAKDSAYFSLAKDYPLIATQAILRMMESSPLQYDKDGLLKSGVIIRHLVIPGRLDITQQVLRWFNTHAKGKALLSLMTQYTPVSIPGEKRPTPQRHLTESEDAKLLNMLEELPIDDGFYQDLMIDNNWLPDFVHKNQPFHQNLARTIWHWNNNISSST</sequence>
<evidence type="ECO:0000313" key="8">
    <source>
        <dbReference type="Proteomes" id="UP000711995"/>
    </source>
</evidence>
<dbReference type="InterPro" id="IPR013785">
    <property type="entry name" value="Aldolase_TIM"/>
</dbReference>
<dbReference type="InterPro" id="IPR058240">
    <property type="entry name" value="rSAM_sf"/>
</dbReference>
<accession>A0A968GBV1</accession>
<feature type="domain" description="Radical SAM core" evidence="6">
    <location>
        <begin position="59"/>
        <end position="161"/>
    </location>
</feature>
<name>A0A968GBV1_9SPIO</name>
<keyword evidence="3" id="KW-0479">Metal-binding</keyword>